<protein>
    <recommendedName>
        <fullName evidence="4">Mitochondrial zinc maintenance protein 1, mitochondrial</fullName>
    </recommendedName>
</protein>
<dbReference type="GeneID" id="95975094"/>
<name>A0ABR3PNR6_9PEZI</name>
<reference evidence="10 11" key="1">
    <citation type="submission" date="2024-07" db="EMBL/GenBank/DDBJ databases">
        <title>Draft sequence of the Neodothiora populina.</title>
        <authorList>
            <person name="Drown D.D."/>
            <person name="Schuette U.S."/>
            <person name="Buechlein A.B."/>
            <person name="Rusch D.R."/>
            <person name="Winton L.W."/>
            <person name="Adams G.A."/>
        </authorList>
    </citation>
    <scope>NUCLEOTIDE SEQUENCE [LARGE SCALE GENOMIC DNA]</scope>
    <source>
        <strain evidence="10 11">CPC 39397</strain>
    </source>
</reference>
<evidence type="ECO:0000313" key="10">
    <source>
        <dbReference type="EMBL" id="KAL1311196.1"/>
    </source>
</evidence>
<evidence type="ECO:0000256" key="3">
    <source>
        <dbReference type="ARBA" id="ARBA00011589"/>
    </source>
</evidence>
<dbReference type="EMBL" id="JBFMKM010000003">
    <property type="protein sequence ID" value="KAL1311196.1"/>
    <property type="molecule type" value="Genomic_DNA"/>
</dbReference>
<comment type="subunit">
    <text evidence="3">Interacts with RIP1.</text>
</comment>
<evidence type="ECO:0000256" key="4">
    <source>
        <dbReference type="ARBA" id="ARBA00015108"/>
    </source>
</evidence>
<evidence type="ECO:0000256" key="5">
    <source>
        <dbReference type="ARBA" id="ARBA00022946"/>
    </source>
</evidence>
<feature type="compositionally biased region" description="Low complexity" evidence="9">
    <location>
        <begin position="117"/>
        <end position="126"/>
    </location>
</feature>
<dbReference type="RefSeq" id="XP_069204045.1">
    <property type="nucleotide sequence ID" value="XM_069340578.1"/>
</dbReference>
<feature type="compositionally biased region" description="Basic and acidic residues" evidence="9">
    <location>
        <begin position="101"/>
        <end position="113"/>
    </location>
</feature>
<evidence type="ECO:0000256" key="9">
    <source>
        <dbReference type="SAM" id="MobiDB-lite"/>
    </source>
</evidence>
<evidence type="ECO:0000256" key="8">
    <source>
        <dbReference type="ARBA" id="ARBA00025268"/>
    </source>
</evidence>
<dbReference type="Proteomes" id="UP001562354">
    <property type="component" value="Unassembled WGS sequence"/>
</dbReference>
<gene>
    <name evidence="10" type="ORF">AAFC00_001391</name>
</gene>
<dbReference type="PANTHER" id="PTHR46749:SF1">
    <property type="entry name" value="COMPLEX III ASSEMBLY FACTOR LYRM7"/>
    <property type="match status" value="1"/>
</dbReference>
<dbReference type="CDD" id="cd20267">
    <property type="entry name" value="Complex1_LYR_LYRM7"/>
    <property type="match status" value="1"/>
</dbReference>
<evidence type="ECO:0000313" key="11">
    <source>
        <dbReference type="Proteomes" id="UP001562354"/>
    </source>
</evidence>
<evidence type="ECO:0000256" key="1">
    <source>
        <dbReference type="ARBA" id="ARBA00004305"/>
    </source>
</evidence>
<dbReference type="InterPro" id="IPR050435">
    <property type="entry name" value="MZM1/LYRM7"/>
</dbReference>
<feature type="region of interest" description="Disordered" evidence="9">
    <location>
        <begin position="101"/>
        <end position="126"/>
    </location>
</feature>
<evidence type="ECO:0000256" key="7">
    <source>
        <dbReference type="ARBA" id="ARBA00023186"/>
    </source>
</evidence>
<comment type="caution">
    <text evidence="10">The sequence shown here is derived from an EMBL/GenBank/DDBJ whole genome shotgun (WGS) entry which is preliminary data.</text>
</comment>
<evidence type="ECO:0000256" key="2">
    <source>
        <dbReference type="ARBA" id="ARBA00009949"/>
    </source>
</evidence>
<comment type="subcellular location">
    <subcellularLocation>
        <location evidence="1">Mitochondrion matrix</location>
    </subcellularLocation>
</comment>
<sequence length="126" mass="14188">MATAKVSSAVLKHNHDVVVSTYRSLLRATRVAFNGDGHMISESRKWARHNFDQGRTVAPGSVEAEQGIKHAQATAQILRENVVQGQRENAQSHHYKLNIHEETERGDDTEFKKFKSSGKSFADMRK</sequence>
<keyword evidence="7" id="KW-0143">Chaperone</keyword>
<comment type="similarity">
    <text evidence="2">Belongs to the complex I LYR family. MZM1 subfamily.</text>
</comment>
<keyword evidence="6" id="KW-0496">Mitochondrion</keyword>
<dbReference type="InterPro" id="IPR045298">
    <property type="entry name" value="Complex1_LYR_LYRM7"/>
</dbReference>
<comment type="function">
    <text evidence="8">Assembly factor required for Rieske Fe-S protein RIP1 incorporation into the cytochrome b-c1 (CIII) complex. Functions as a chaperone, binding to this subunit within the mitochondrial matrix and stabilizing it prior to its translocation and insertion into the late CIII dimeric intermediate within the mitochondrial inner membrane. Modulates the mitochondrial matrix zinc pool.</text>
</comment>
<keyword evidence="5" id="KW-0809">Transit peptide</keyword>
<dbReference type="PANTHER" id="PTHR46749">
    <property type="entry name" value="COMPLEX III ASSEMBLY FACTOR LYRM7"/>
    <property type="match status" value="1"/>
</dbReference>
<accession>A0ABR3PNR6</accession>
<proteinExistence type="inferred from homology"/>
<organism evidence="10 11">
    <name type="scientific">Neodothiora populina</name>
    <dbReference type="NCBI Taxonomy" id="2781224"/>
    <lineage>
        <taxon>Eukaryota</taxon>
        <taxon>Fungi</taxon>
        <taxon>Dikarya</taxon>
        <taxon>Ascomycota</taxon>
        <taxon>Pezizomycotina</taxon>
        <taxon>Dothideomycetes</taxon>
        <taxon>Dothideomycetidae</taxon>
        <taxon>Dothideales</taxon>
        <taxon>Dothioraceae</taxon>
        <taxon>Neodothiora</taxon>
    </lineage>
</organism>
<evidence type="ECO:0000256" key="6">
    <source>
        <dbReference type="ARBA" id="ARBA00023128"/>
    </source>
</evidence>
<keyword evidence="11" id="KW-1185">Reference proteome</keyword>